<keyword evidence="2" id="KW-0862">Zinc</keyword>
<evidence type="ECO:0000256" key="3">
    <source>
        <dbReference type="ARBA" id="ARBA00023002"/>
    </source>
</evidence>
<evidence type="ECO:0000313" key="5">
    <source>
        <dbReference type="Proteomes" id="UP000541444"/>
    </source>
</evidence>
<gene>
    <name evidence="4" type="ORF">GIB67_002094</name>
</gene>
<keyword evidence="5" id="KW-1185">Reference proteome</keyword>
<reference evidence="4 5" key="1">
    <citation type="journal article" date="2020" name="IScience">
        <title>Genome Sequencing of the Endangered Kingdonia uniflora (Circaeasteraceae, Ranunculales) Reveals Potential Mechanisms of Evolutionary Specialization.</title>
        <authorList>
            <person name="Sun Y."/>
            <person name="Deng T."/>
            <person name="Zhang A."/>
            <person name="Moore M.J."/>
            <person name="Landis J.B."/>
            <person name="Lin N."/>
            <person name="Zhang H."/>
            <person name="Zhang X."/>
            <person name="Huang J."/>
            <person name="Zhang X."/>
            <person name="Sun H."/>
            <person name="Wang H."/>
        </authorList>
    </citation>
    <scope>NUCLEOTIDE SEQUENCE [LARGE SCALE GENOMIC DNA]</scope>
    <source>
        <strain evidence="4">TB1705</strain>
        <tissue evidence="4">Leaf</tissue>
    </source>
</reference>
<dbReference type="PANTHER" id="PTHR42683">
    <property type="entry name" value="ALDEHYDE REDUCTASE"/>
    <property type="match status" value="1"/>
</dbReference>
<dbReference type="Proteomes" id="UP000541444">
    <property type="component" value="Unassembled WGS sequence"/>
</dbReference>
<evidence type="ECO:0000313" key="4">
    <source>
        <dbReference type="EMBL" id="KAF6134693.1"/>
    </source>
</evidence>
<accession>A0A7J7KWE9</accession>
<evidence type="ECO:0000256" key="1">
    <source>
        <dbReference type="ARBA" id="ARBA00022723"/>
    </source>
</evidence>
<dbReference type="GO" id="GO:0046872">
    <property type="term" value="F:metal ion binding"/>
    <property type="evidence" value="ECO:0007669"/>
    <property type="project" value="UniProtKB-KW"/>
</dbReference>
<proteinExistence type="predicted"/>
<organism evidence="4 5">
    <name type="scientific">Kingdonia uniflora</name>
    <dbReference type="NCBI Taxonomy" id="39325"/>
    <lineage>
        <taxon>Eukaryota</taxon>
        <taxon>Viridiplantae</taxon>
        <taxon>Streptophyta</taxon>
        <taxon>Embryophyta</taxon>
        <taxon>Tracheophyta</taxon>
        <taxon>Spermatophyta</taxon>
        <taxon>Magnoliopsida</taxon>
        <taxon>Ranunculales</taxon>
        <taxon>Circaeasteraceae</taxon>
        <taxon>Kingdonia</taxon>
    </lineage>
</organism>
<dbReference type="OrthoDB" id="1879366at2759"/>
<name>A0A7J7KWE9_9MAGN</name>
<dbReference type="AlphaFoldDB" id="A0A7J7KWE9"/>
<protein>
    <submittedName>
        <fullName evidence="4">Uncharacterized protein</fullName>
    </submittedName>
</protein>
<keyword evidence="1" id="KW-0479">Metal-binding</keyword>
<evidence type="ECO:0000256" key="2">
    <source>
        <dbReference type="ARBA" id="ARBA00022833"/>
    </source>
</evidence>
<comment type="caution">
    <text evidence="4">The sequence shown here is derived from an EMBL/GenBank/DDBJ whole genome shotgun (WGS) entry which is preliminary data.</text>
</comment>
<dbReference type="InterPro" id="IPR047109">
    <property type="entry name" value="CAD-like"/>
</dbReference>
<keyword evidence="3" id="KW-0560">Oxidoreductase</keyword>
<sequence>MHLGVVRINDIGHVAVKFAKAFGLKVTVISTSPSKEKEAIDYLGTDSFIVSRDQAQIKEEDNLGHVKYPLSKLLKVSLDMVATELNLELCPPNSPTITNALDKIKRPLYEKHPMTKFTWTLSEDTDTKLQKMELKIICKMQSKKGFQFWVMYVLILCIDFVDRREDHQAIDILLAEIDIYEFLHSNTAREERLSLLFVKIDQIDCGWMIEENLGR</sequence>
<dbReference type="EMBL" id="JACGCM010002827">
    <property type="protein sequence ID" value="KAF6134693.1"/>
    <property type="molecule type" value="Genomic_DNA"/>
</dbReference>
<dbReference type="Gene3D" id="3.40.50.720">
    <property type="entry name" value="NAD(P)-binding Rossmann-like Domain"/>
    <property type="match status" value="1"/>
</dbReference>
<dbReference type="SUPFAM" id="SSF51735">
    <property type="entry name" value="NAD(P)-binding Rossmann-fold domains"/>
    <property type="match status" value="1"/>
</dbReference>
<dbReference type="InterPro" id="IPR036291">
    <property type="entry name" value="NAD(P)-bd_dom_sf"/>
</dbReference>
<dbReference type="GO" id="GO:0016616">
    <property type="term" value="F:oxidoreductase activity, acting on the CH-OH group of donors, NAD or NADP as acceptor"/>
    <property type="evidence" value="ECO:0007669"/>
    <property type="project" value="InterPro"/>
</dbReference>